<proteinExistence type="predicted"/>
<dbReference type="Pfam" id="PF03556">
    <property type="entry name" value="Cullin_binding"/>
    <property type="match status" value="1"/>
</dbReference>
<dbReference type="GO" id="GO:0000151">
    <property type="term" value="C:ubiquitin ligase complex"/>
    <property type="evidence" value="ECO:0007669"/>
    <property type="project" value="TreeGrafter"/>
</dbReference>
<evidence type="ECO:0000313" key="3">
    <source>
        <dbReference type="EMBL" id="ONK75439.1"/>
    </source>
</evidence>
<dbReference type="InterPro" id="IPR014764">
    <property type="entry name" value="DCN-prot"/>
</dbReference>
<dbReference type="OMA" id="SNAFCCC"/>
<dbReference type="GO" id="GO:0097602">
    <property type="term" value="F:cullin family protein binding"/>
    <property type="evidence" value="ECO:0007669"/>
    <property type="project" value="TreeGrafter"/>
</dbReference>
<comment type="function">
    <text evidence="1">Neddylation of cullins play an essential role in the regulation of SCF-type complexes activity.</text>
</comment>
<dbReference type="PANTHER" id="PTHR12281:SF31">
    <property type="entry name" value="DCN1-LIKE PROTEIN 3"/>
    <property type="match status" value="1"/>
</dbReference>
<evidence type="ECO:0000259" key="2">
    <source>
        <dbReference type="PROSITE" id="PS51229"/>
    </source>
</evidence>
<dbReference type="EMBL" id="CM007383">
    <property type="protein sequence ID" value="ONK75439.1"/>
    <property type="molecule type" value="Genomic_DNA"/>
</dbReference>
<gene>
    <name evidence="3" type="ORF">A4U43_C03F16850</name>
</gene>
<feature type="domain" description="DCUN1" evidence="2">
    <location>
        <begin position="1"/>
        <end position="162"/>
    </location>
</feature>
<dbReference type="FunFam" id="1.10.238.200:FF:000006">
    <property type="entry name" value="Defective in cullin neddylation protein"/>
    <property type="match status" value="1"/>
</dbReference>
<dbReference type="GO" id="GO:0032182">
    <property type="term" value="F:ubiquitin-like protein binding"/>
    <property type="evidence" value="ECO:0007669"/>
    <property type="project" value="TreeGrafter"/>
</dbReference>
<reference evidence="4" key="1">
    <citation type="journal article" date="2017" name="Nat. Commun.">
        <title>The asparagus genome sheds light on the origin and evolution of a young Y chromosome.</title>
        <authorList>
            <person name="Harkess A."/>
            <person name="Zhou J."/>
            <person name="Xu C."/>
            <person name="Bowers J.E."/>
            <person name="Van der Hulst R."/>
            <person name="Ayyampalayam S."/>
            <person name="Mercati F."/>
            <person name="Riccardi P."/>
            <person name="McKain M.R."/>
            <person name="Kakrana A."/>
            <person name="Tang H."/>
            <person name="Ray J."/>
            <person name="Groenendijk J."/>
            <person name="Arikit S."/>
            <person name="Mathioni S.M."/>
            <person name="Nakano M."/>
            <person name="Shan H."/>
            <person name="Telgmann-Rauber A."/>
            <person name="Kanno A."/>
            <person name="Yue Z."/>
            <person name="Chen H."/>
            <person name="Li W."/>
            <person name="Chen Y."/>
            <person name="Xu X."/>
            <person name="Zhang Y."/>
            <person name="Luo S."/>
            <person name="Chen H."/>
            <person name="Gao J."/>
            <person name="Mao Z."/>
            <person name="Pires J.C."/>
            <person name="Luo M."/>
            <person name="Kudrna D."/>
            <person name="Wing R.A."/>
            <person name="Meyers B.C."/>
            <person name="Yi K."/>
            <person name="Kong H."/>
            <person name="Lavrijsen P."/>
            <person name="Sunseri F."/>
            <person name="Falavigna A."/>
            <person name="Ye Y."/>
            <person name="Leebens-Mack J.H."/>
            <person name="Chen G."/>
        </authorList>
    </citation>
    <scope>NUCLEOTIDE SEQUENCE [LARGE SCALE GENOMIC DNA]</scope>
    <source>
        <strain evidence="4">cv. DH0086</strain>
    </source>
</reference>
<dbReference type="Gramene" id="ONK75439">
    <property type="protein sequence ID" value="ONK75439"/>
    <property type="gene ID" value="A4U43_C03F16850"/>
</dbReference>
<keyword evidence="4" id="KW-1185">Reference proteome</keyword>
<dbReference type="InterPro" id="IPR042460">
    <property type="entry name" value="DCN1-like_PONY"/>
</dbReference>
<dbReference type="GO" id="GO:0031624">
    <property type="term" value="F:ubiquitin conjugating enzyme binding"/>
    <property type="evidence" value="ECO:0007669"/>
    <property type="project" value="TreeGrafter"/>
</dbReference>
<evidence type="ECO:0000256" key="1">
    <source>
        <dbReference type="RuleBase" id="RU410713"/>
    </source>
</evidence>
<dbReference type="PANTHER" id="PTHR12281">
    <property type="entry name" value="RP42 RELATED"/>
    <property type="match status" value="1"/>
</dbReference>
<dbReference type="GO" id="GO:0045116">
    <property type="term" value="P:protein neddylation"/>
    <property type="evidence" value="ECO:0007669"/>
    <property type="project" value="TreeGrafter"/>
</dbReference>
<accession>A0A5P1FEZ3</accession>
<dbReference type="PROSITE" id="PS51229">
    <property type="entry name" value="DCUN1"/>
    <property type="match status" value="1"/>
</dbReference>
<dbReference type="Gene3D" id="1.10.238.200">
    <property type="entry name" value="Cullin, PONY binding domain"/>
    <property type="match status" value="1"/>
</dbReference>
<dbReference type="AlphaFoldDB" id="A0A5P1FEZ3"/>
<protein>
    <recommendedName>
        <fullName evidence="1">Defective in cullin neddylation protein</fullName>
    </recommendedName>
</protein>
<organism evidence="3 4">
    <name type="scientific">Asparagus officinalis</name>
    <name type="common">Garden asparagus</name>
    <dbReference type="NCBI Taxonomy" id="4686"/>
    <lineage>
        <taxon>Eukaryota</taxon>
        <taxon>Viridiplantae</taxon>
        <taxon>Streptophyta</taxon>
        <taxon>Embryophyta</taxon>
        <taxon>Tracheophyta</taxon>
        <taxon>Spermatophyta</taxon>
        <taxon>Magnoliopsida</taxon>
        <taxon>Liliopsida</taxon>
        <taxon>Asparagales</taxon>
        <taxon>Asparagaceae</taxon>
        <taxon>Asparagoideae</taxon>
        <taxon>Asparagus</taxon>
    </lineage>
</organism>
<dbReference type="InterPro" id="IPR005176">
    <property type="entry name" value="PONY_dom"/>
</dbReference>
<name>A0A5P1FEZ3_ASPOF</name>
<sequence>MAFVRFDIFEFYRTYCDIISRSDHVSSRGMLNMLTKSMESRGRSWDNILDDLSKLMSGLNLSGGYHQFNCFYDFVFLACRENGQKNITVSRAISAWKLVLNGRFRLLRHWCNFIEEHQKHNISEDTWQQLLAFSRCVNENLEGYDAMGAWPVVIDDFVEYMYRINQLNICSTRDCSCSCGDMETPGIANTFSGLNLLPGSKRKLVSKKCGCRDSDSDSLITDINRRNSVGCLHSSPSACAVEDCLSKSPHGHQFDKKRRTSYT</sequence>
<dbReference type="Proteomes" id="UP000243459">
    <property type="component" value="Chromosome 3"/>
</dbReference>
<evidence type="ECO:0000313" key="4">
    <source>
        <dbReference type="Proteomes" id="UP000243459"/>
    </source>
</evidence>